<dbReference type="EMBL" id="ONZP01000046">
    <property type="protein sequence ID" value="SPJ71782.1"/>
    <property type="molecule type" value="Genomic_DNA"/>
</dbReference>
<evidence type="ECO:0000313" key="2">
    <source>
        <dbReference type="Proteomes" id="UP001187734"/>
    </source>
</evidence>
<proteinExistence type="predicted"/>
<keyword evidence="2" id="KW-1185">Reference proteome</keyword>
<accession>A0AAE8M076</accession>
<dbReference type="InterPro" id="IPR027796">
    <property type="entry name" value="OTT_1508_deam-like"/>
</dbReference>
<protein>
    <submittedName>
        <fullName evidence="1">Uncharacterized protein</fullName>
    </submittedName>
</protein>
<dbReference type="Pfam" id="PF14441">
    <property type="entry name" value="OTT_1508_deam"/>
    <property type="match status" value="1"/>
</dbReference>
<gene>
    <name evidence="1" type="ORF">FTOL_01510</name>
</gene>
<organism evidence="1 2">
    <name type="scientific">Fusarium torulosum</name>
    <dbReference type="NCBI Taxonomy" id="33205"/>
    <lineage>
        <taxon>Eukaryota</taxon>
        <taxon>Fungi</taxon>
        <taxon>Dikarya</taxon>
        <taxon>Ascomycota</taxon>
        <taxon>Pezizomycotina</taxon>
        <taxon>Sordariomycetes</taxon>
        <taxon>Hypocreomycetidae</taxon>
        <taxon>Hypocreales</taxon>
        <taxon>Nectriaceae</taxon>
        <taxon>Fusarium</taxon>
    </lineage>
</organism>
<dbReference type="AlphaFoldDB" id="A0AAE8M076"/>
<reference evidence="1" key="1">
    <citation type="submission" date="2018-03" db="EMBL/GenBank/DDBJ databases">
        <authorList>
            <person name="Guldener U."/>
        </authorList>
    </citation>
    <scope>NUCLEOTIDE SEQUENCE</scope>
</reference>
<evidence type="ECO:0000313" key="1">
    <source>
        <dbReference type="EMBL" id="SPJ71782.1"/>
    </source>
</evidence>
<dbReference type="Proteomes" id="UP001187734">
    <property type="component" value="Unassembled WGS sequence"/>
</dbReference>
<comment type="caution">
    <text evidence="1">The sequence shown here is derived from an EMBL/GenBank/DDBJ whole genome shotgun (WGS) entry which is preliminary data.</text>
</comment>
<sequence length="503" mass="58137">MSSSTNQTAIAFSDEQQKQYQCLCILLQAVNETCKHRNDIRYSSGSSCSDASLTDYQKVLCKMAQILDSEKGGNCATALVVLQGSRGPDYVFASNLRKEPELQRVKSFFSELLKYVGDQTADYNPKAVQRQVFVRILEFNFPRLEVYLNGLNTSLECCILRCERSQEPGRLDHIAQLQTLKDRAQFPRDMTSSVNAKLKFFRDCEDLIRAIQRSKEDRIDNMFDKYIGNTEPELSYHWYQLRHYLGRLHSLRQASESIVQAFKEWPKLFKDFTVNSISSSRPRIFSHPRALHLPPKEIIQAAFPGKNTSHYDNDIEELCEHGLYEQIQKQEQEFPSKTQVHSEVNLHNYLMKAGKTRTCDLWEGVMFIATSKPPCRLCYYYFQDGDNDFQVQPSHMNLYPKWQLPDIVDLNDDASIEHRAQLIEDILENMQEDTLRILQKKFPQWKRNDSRTDSRIWPDSLRNGANSRTPVSGLHMNFSSPIADDGSYVADMEPEDVGVAFSQ</sequence>
<dbReference type="PANTHER" id="PTHR42037:SF1">
    <property type="match status" value="1"/>
</dbReference>
<name>A0AAE8M076_9HYPO</name>
<dbReference type="PANTHER" id="PTHR42037">
    <property type="match status" value="1"/>
</dbReference>